<dbReference type="Proteomes" id="UP000241587">
    <property type="component" value="Unassembled WGS sequence"/>
</dbReference>
<proteinExistence type="predicted"/>
<evidence type="ECO:0000313" key="2">
    <source>
        <dbReference type="EMBL" id="PTD02460.1"/>
    </source>
</evidence>
<feature type="region of interest" description="Disordered" evidence="1">
    <location>
        <begin position="1"/>
        <end position="26"/>
    </location>
</feature>
<dbReference type="EMBL" id="PVEM01000017">
    <property type="protein sequence ID" value="PTD02544.1"/>
    <property type="molecule type" value="Genomic_DNA"/>
</dbReference>
<name>A0A2T4GG46_FUSCU</name>
<evidence type="ECO:0000256" key="1">
    <source>
        <dbReference type="SAM" id="MobiDB-lite"/>
    </source>
</evidence>
<evidence type="ECO:0000313" key="3">
    <source>
        <dbReference type="EMBL" id="PTD02544.1"/>
    </source>
</evidence>
<dbReference type="AlphaFoldDB" id="A0A2T4GG46"/>
<evidence type="ECO:0000313" key="4">
    <source>
        <dbReference type="Proteomes" id="UP000241587"/>
    </source>
</evidence>
<dbReference type="EMBL" id="PVEM01000021">
    <property type="protein sequence ID" value="PTD02460.1"/>
    <property type="molecule type" value="Genomic_DNA"/>
</dbReference>
<keyword evidence="4" id="KW-1185">Reference proteome</keyword>
<protein>
    <submittedName>
        <fullName evidence="3">Uncharacterized protein</fullName>
    </submittedName>
</protein>
<comment type="caution">
    <text evidence="3">The sequence shown here is derived from an EMBL/GenBank/DDBJ whole genome shotgun (WGS) entry which is preliminary data.</text>
</comment>
<organism evidence="3 4">
    <name type="scientific">Fusarium culmorum</name>
    <dbReference type="NCBI Taxonomy" id="5516"/>
    <lineage>
        <taxon>Eukaryota</taxon>
        <taxon>Fungi</taxon>
        <taxon>Dikarya</taxon>
        <taxon>Ascomycota</taxon>
        <taxon>Pezizomycotina</taxon>
        <taxon>Sordariomycetes</taxon>
        <taxon>Hypocreomycetidae</taxon>
        <taxon>Hypocreales</taxon>
        <taxon>Nectriaceae</taxon>
        <taxon>Fusarium</taxon>
    </lineage>
</organism>
<accession>A0A2T4GG46</accession>
<reference evidence="3 4" key="1">
    <citation type="submission" date="2018-02" db="EMBL/GenBank/DDBJ databases">
        <title>Fusarium culmorum secondary metabolites in fungal-bacterial-plant interactions.</title>
        <authorList>
            <person name="Schmidt R."/>
        </authorList>
    </citation>
    <scope>NUCLEOTIDE SEQUENCE [LARGE SCALE GENOMIC DNA]</scope>
    <source>
        <strain evidence="3 4">PV</strain>
    </source>
</reference>
<sequence length="139" mass="15602">MTSFKKQFETNGGAMHPTDVPDKDTYNVRERKQNPVEYVTHHLGYIYGCWCYGKSLALNLMALSVASCYRHAVVGRPFRVGNKKSALVETIKCRLLKVNLTLAPMESVAATVNTKVWKYGSLGLIAYQENQAGRTIRLC</sequence>
<gene>
    <name evidence="3" type="ORF">FCULG_00012585</name>
    <name evidence="2" type="ORF">FCULG_00012857</name>
</gene>